<accession>A0ABD1W651</accession>
<evidence type="ECO:0000313" key="3">
    <source>
        <dbReference type="Proteomes" id="UP001604277"/>
    </source>
</evidence>
<dbReference type="AlphaFoldDB" id="A0ABD1W651"/>
<dbReference type="Proteomes" id="UP001604277">
    <property type="component" value="Unassembled WGS sequence"/>
</dbReference>
<protein>
    <submittedName>
        <fullName evidence="2">VAN3-binding protein</fullName>
    </submittedName>
</protein>
<dbReference type="Pfam" id="PF05703">
    <property type="entry name" value="Auxin_canalis"/>
    <property type="match status" value="1"/>
</dbReference>
<sequence length="118" mass="13245">MEQAKLHPMFRSPETPREPMEFLSHSWSVSAYEISKALSPATASSTQESHKWRCSSSWRCDGETIHEDISGELEEAAAFVMERIMSQSEGFVKETIPQLPLSILNSVIAVCKLSDLFP</sequence>
<evidence type="ECO:0000313" key="2">
    <source>
        <dbReference type="EMBL" id="KAL2545124.1"/>
    </source>
</evidence>
<proteinExistence type="predicted"/>
<reference evidence="3" key="1">
    <citation type="submission" date="2024-07" db="EMBL/GenBank/DDBJ databases">
        <title>Two chromosome-level genome assemblies of Korean endemic species Abeliophyllum distichum and Forsythia ovata (Oleaceae).</title>
        <authorList>
            <person name="Jang H."/>
        </authorList>
    </citation>
    <scope>NUCLEOTIDE SEQUENCE [LARGE SCALE GENOMIC DNA]</scope>
</reference>
<organism evidence="2 3">
    <name type="scientific">Forsythia ovata</name>
    <dbReference type="NCBI Taxonomy" id="205694"/>
    <lineage>
        <taxon>Eukaryota</taxon>
        <taxon>Viridiplantae</taxon>
        <taxon>Streptophyta</taxon>
        <taxon>Embryophyta</taxon>
        <taxon>Tracheophyta</taxon>
        <taxon>Spermatophyta</taxon>
        <taxon>Magnoliopsida</taxon>
        <taxon>eudicotyledons</taxon>
        <taxon>Gunneridae</taxon>
        <taxon>Pentapetalae</taxon>
        <taxon>asterids</taxon>
        <taxon>lamiids</taxon>
        <taxon>Lamiales</taxon>
        <taxon>Oleaceae</taxon>
        <taxon>Forsythieae</taxon>
        <taxon>Forsythia</taxon>
    </lineage>
</organism>
<name>A0ABD1W651_9LAMI</name>
<dbReference type="EMBL" id="JBFOLJ010000004">
    <property type="protein sequence ID" value="KAL2545124.1"/>
    <property type="molecule type" value="Genomic_DNA"/>
</dbReference>
<gene>
    <name evidence="2" type="ORF">Fot_14357</name>
</gene>
<dbReference type="PANTHER" id="PTHR31351:SF4">
    <property type="entry name" value="AUXIN CANALIZATION PROTEIN (DUF828)"/>
    <property type="match status" value="1"/>
</dbReference>
<comment type="caution">
    <text evidence="2">The sequence shown here is derived from an EMBL/GenBank/DDBJ whole genome shotgun (WGS) entry which is preliminary data.</text>
</comment>
<dbReference type="PANTHER" id="PTHR31351">
    <property type="entry name" value="EXPRESSED PROTEIN"/>
    <property type="match status" value="1"/>
</dbReference>
<keyword evidence="3" id="KW-1185">Reference proteome</keyword>
<dbReference type="InterPro" id="IPR040269">
    <property type="entry name" value="VAB"/>
</dbReference>
<dbReference type="InterPro" id="IPR008546">
    <property type="entry name" value="VAN3-bd-like_auxin_canal"/>
</dbReference>
<feature type="domain" description="VAN3-binding protein-like auxin canalisation" evidence="1">
    <location>
        <begin position="13"/>
        <end position="94"/>
    </location>
</feature>
<evidence type="ECO:0000259" key="1">
    <source>
        <dbReference type="Pfam" id="PF05703"/>
    </source>
</evidence>